<accession>A0ABN3BT81</accession>
<comment type="caution">
    <text evidence="1">The sequence shown here is derived from an EMBL/GenBank/DDBJ whole genome shotgun (WGS) entry which is preliminary data.</text>
</comment>
<proteinExistence type="predicted"/>
<dbReference type="Proteomes" id="UP001500432">
    <property type="component" value="Unassembled WGS sequence"/>
</dbReference>
<gene>
    <name evidence="1" type="ORF">GCM10009849_19390</name>
</gene>
<name>A0ABN3BT81_9MICC</name>
<evidence type="ECO:0000313" key="2">
    <source>
        <dbReference type="Proteomes" id="UP001500432"/>
    </source>
</evidence>
<reference evidence="1 2" key="1">
    <citation type="journal article" date="2019" name="Int. J. Syst. Evol. Microbiol.">
        <title>The Global Catalogue of Microorganisms (GCM) 10K type strain sequencing project: providing services to taxonomists for standard genome sequencing and annotation.</title>
        <authorList>
            <consortium name="The Broad Institute Genomics Platform"/>
            <consortium name="The Broad Institute Genome Sequencing Center for Infectious Disease"/>
            <person name="Wu L."/>
            <person name="Ma J."/>
        </authorList>
    </citation>
    <scope>NUCLEOTIDE SEQUENCE [LARGE SCALE GENOMIC DNA]</scope>
    <source>
        <strain evidence="1 2">JCM 16034</strain>
    </source>
</reference>
<sequence length="68" mass="6963">MSVRECVDITEEHAELLPARDTMLTFNVSPTINVAPVIGVNMAFAINAATIGSTAAATALQGFGVSVG</sequence>
<keyword evidence="2" id="KW-1185">Reference proteome</keyword>
<protein>
    <submittedName>
        <fullName evidence="1">Uncharacterized protein</fullName>
    </submittedName>
</protein>
<organism evidence="1 2">
    <name type="scientific">Sinomonas flava</name>
    <dbReference type="NCBI Taxonomy" id="496857"/>
    <lineage>
        <taxon>Bacteria</taxon>
        <taxon>Bacillati</taxon>
        <taxon>Actinomycetota</taxon>
        <taxon>Actinomycetes</taxon>
        <taxon>Micrococcales</taxon>
        <taxon>Micrococcaceae</taxon>
        <taxon>Sinomonas</taxon>
    </lineage>
</organism>
<evidence type="ECO:0000313" key="1">
    <source>
        <dbReference type="EMBL" id="GAA2200130.1"/>
    </source>
</evidence>
<dbReference type="EMBL" id="BAAAQW010000005">
    <property type="protein sequence ID" value="GAA2200130.1"/>
    <property type="molecule type" value="Genomic_DNA"/>
</dbReference>